<dbReference type="AlphaFoldDB" id="A0A1V3IEJ7"/>
<evidence type="ECO:0000313" key="2">
    <source>
        <dbReference type="Proteomes" id="UP000189433"/>
    </source>
</evidence>
<gene>
    <name evidence="1" type="ORF">BKK50_11225</name>
</gene>
<reference evidence="1 2" key="1">
    <citation type="submission" date="2016-10" db="EMBL/GenBank/DDBJ databases">
        <title>Rodentibacter gen. nov. and new species.</title>
        <authorList>
            <person name="Christensen H."/>
        </authorList>
    </citation>
    <scope>NUCLEOTIDE SEQUENCE [LARGE SCALE GENOMIC DNA]</scope>
    <source>
        <strain evidence="1 2">CCUG17206</strain>
    </source>
</reference>
<organism evidence="1 2">
    <name type="scientific">Rodentibacter rarus</name>
    <dbReference type="NCBI Taxonomy" id="1908260"/>
    <lineage>
        <taxon>Bacteria</taxon>
        <taxon>Pseudomonadati</taxon>
        <taxon>Pseudomonadota</taxon>
        <taxon>Gammaproteobacteria</taxon>
        <taxon>Pasteurellales</taxon>
        <taxon>Pasteurellaceae</taxon>
        <taxon>Rodentibacter</taxon>
    </lineage>
</organism>
<protein>
    <submittedName>
        <fullName evidence="1">Uncharacterized protein</fullName>
    </submittedName>
</protein>
<dbReference type="EMBL" id="MLHJ01000135">
    <property type="protein sequence ID" value="OOF38993.1"/>
    <property type="molecule type" value="Genomic_DNA"/>
</dbReference>
<proteinExistence type="predicted"/>
<keyword evidence="2" id="KW-1185">Reference proteome</keyword>
<comment type="caution">
    <text evidence="1">The sequence shown here is derived from an EMBL/GenBank/DDBJ whole genome shotgun (WGS) entry which is preliminary data.</text>
</comment>
<dbReference type="RefSeq" id="WP_077418215.1">
    <property type="nucleotide sequence ID" value="NZ_MLHJ01000135.1"/>
</dbReference>
<accession>A0A1V3IEJ7</accession>
<dbReference type="Proteomes" id="UP000189433">
    <property type="component" value="Unassembled WGS sequence"/>
</dbReference>
<sequence>MKATITVIEIEEKQENLSENDKERIRQAVLGSAIKNIEIPSDELARSLIKAFALLKSDVQIKRNPF</sequence>
<evidence type="ECO:0000313" key="1">
    <source>
        <dbReference type="EMBL" id="OOF38993.1"/>
    </source>
</evidence>
<name>A0A1V3IEJ7_9PAST</name>